<protein>
    <submittedName>
        <fullName evidence="2">Uncharacterized protein</fullName>
    </submittedName>
</protein>
<accession>A0A0C2MRJ4</accession>
<organism evidence="2 3">
    <name type="scientific">Thelohanellus kitauei</name>
    <name type="common">Myxosporean</name>
    <dbReference type="NCBI Taxonomy" id="669202"/>
    <lineage>
        <taxon>Eukaryota</taxon>
        <taxon>Metazoa</taxon>
        <taxon>Cnidaria</taxon>
        <taxon>Myxozoa</taxon>
        <taxon>Myxosporea</taxon>
        <taxon>Bivalvulida</taxon>
        <taxon>Platysporina</taxon>
        <taxon>Myxobolidae</taxon>
        <taxon>Thelohanellus</taxon>
    </lineage>
</organism>
<keyword evidence="1" id="KW-1133">Transmembrane helix</keyword>
<reference evidence="2 3" key="1">
    <citation type="journal article" date="2014" name="Genome Biol. Evol.">
        <title>The genome of the myxosporean Thelohanellus kitauei shows adaptations to nutrient acquisition within its fish host.</title>
        <authorList>
            <person name="Yang Y."/>
            <person name="Xiong J."/>
            <person name="Zhou Z."/>
            <person name="Huo F."/>
            <person name="Miao W."/>
            <person name="Ran C."/>
            <person name="Liu Y."/>
            <person name="Zhang J."/>
            <person name="Feng J."/>
            <person name="Wang M."/>
            <person name="Wang M."/>
            <person name="Wang L."/>
            <person name="Yao B."/>
        </authorList>
    </citation>
    <scope>NUCLEOTIDE SEQUENCE [LARGE SCALE GENOMIC DNA]</scope>
    <source>
        <strain evidence="2">Wuqing</strain>
    </source>
</reference>
<dbReference type="EMBL" id="JWZT01003396">
    <property type="protein sequence ID" value="KII66905.1"/>
    <property type="molecule type" value="Genomic_DNA"/>
</dbReference>
<comment type="caution">
    <text evidence="2">The sequence shown here is derived from an EMBL/GenBank/DDBJ whole genome shotgun (WGS) entry which is preliminary data.</text>
</comment>
<name>A0A0C2MRJ4_THEKT</name>
<dbReference type="AlphaFoldDB" id="A0A0C2MRJ4"/>
<dbReference type="Proteomes" id="UP000031668">
    <property type="component" value="Unassembled WGS sequence"/>
</dbReference>
<sequence length="125" mass="14636">MNNSVICCKIYVHLEINMNVFRFHVVDVQRITVMAKFELCYQCFLSRCYNHCTTFNFSESRVESAALVKFNVLCTLLVSAFFYQQGSLLHCDFISLFFFYTSQSILETLFALITTVKFLQCLFKP</sequence>
<evidence type="ECO:0000313" key="3">
    <source>
        <dbReference type="Proteomes" id="UP000031668"/>
    </source>
</evidence>
<evidence type="ECO:0000313" key="2">
    <source>
        <dbReference type="EMBL" id="KII66905.1"/>
    </source>
</evidence>
<gene>
    <name evidence="2" type="ORF">RF11_15824</name>
</gene>
<feature type="transmembrane region" description="Helical" evidence="1">
    <location>
        <begin position="66"/>
        <end position="85"/>
    </location>
</feature>
<proteinExistence type="predicted"/>
<feature type="transmembrane region" description="Helical" evidence="1">
    <location>
        <begin position="97"/>
        <end position="119"/>
    </location>
</feature>
<evidence type="ECO:0000256" key="1">
    <source>
        <dbReference type="SAM" id="Phobius"/>
    </source>
</evidence>
<keyword evidence="1" id="KW-0812">Transmembrane</keyword>
<keyword evidence="1" id="KW-0472">Membrane</keyword>
<keyword evidence="3" id="KW-1185">Reference proteome</keyword>